<evidence type="ECO:0000256" key="1">
    <source>
        <dbReference type="ARBA" id="ARBA00022741"/>
    </source>
</evidence>
<evidence type="ECO:0000313" key="7">
    <source>
        <dbReference type="EMBL" id="KFI64191.1"/>
    </source>
</evidence>
<dbReference type="STRING" id="1688.BCUN_2052"/>
<evidence type="ECO:0000256" key="3">
    <source>
        <dbReference type="PROSITE-ProRule" id="PRU00289"/>
    </source>
</evidence>
<feature type="domain" description="FtsK" evidence="6">
    <location>
        <begin position="147"/>
        <end position="329"/>
    </location>
</feature>
<dbReference type="PANTHER" id="PTHR22683:SF41">
    <property type="entry name" value="DNA TRANSLOCASE FTSK"/>
    <property type="match status" value="1"/>
</dbReference>
<protein>
    <submittedName>
        <fullName evidence="7">Plasmid transfer protein</fullName>
    </submittedName>
</protein>
<dbReference type="InterPro" id="IPR050206">
    <property type="entry name" value="FtsK/SpoIIIE/SftA"/>
</dbReference>
<dbReference type="InterPro" id="IPR002543">
    <property type="entry name" value="FtsK_dom"/>
</dbReference>
<evidence type="ECO:0000259" key="6">
    <source>
        <dbReference type="PROSITE" id="PS50901"/>
    </source>
</evidence>
<proteinExistence type="predicted"/>
<keyword evidence="1 3" id="KW-0547">Nucleotide-binding</keyword>
<comment type="caution">
    <text evidence="7">The sequence shown here is derived from an EMBL/GenBank/DDBJ whole genome shotgun (WGS) entry which is preliminary data.</text>
</comment>
<evidence type="ECO:0000313" key="8">
    <source>
        <dbReference type="Proteomes" id="UP000029067"/>
    </source>
</evidence>
<sequence length="404" mass="45218">MDTSIIVTLTQHWRAIAALLAVVMLIVLVFYVRSVIRRCQRHDAVSAKPLSLTEEQEKTVIVKHRYRSHQLVYRIPAALTTYDIVYEWAALVRPRLSGGYGTYDVKTIPSRLWHASYYEVVFSRLDDLRSDMKNGTESDSGERYVLGEDLISPKTDVSVPRSAHLAIIGKSNSGKGSVIANIITQEVAADGEVWFIDLKGGMEAAHYERALTCKAYTLDEAEQLLTDFNDGVDERARQWRGKTRTLTDREVQHRLLVIDEAADLIKGGALKKQSDHCVELIRSILSRSRALNCTVVVATQNPRVSSSLPYRSLLLTTLALRLNSKSEAVMALGEDAVRQGARPWQISFNRPGDGYLWDAEANAVRFVHVPFVTDEEIHGLHRREAGGGAWSDSGNAMPDDSEQW</sequence>
<dbReference type="Gene3D" id="3.40.50.300">
    <property type="entry name" value="P-loop containing nucleotide triphosphate hydrolases"/>
    <property type="match status" value="1"/>
</dbReference>
<dbReference type="EMBL" id="JGYV01000005">
    <property type="protein sequence ID" value="KFI64191.1"/>
    <property type="molecule type" value="Genomic_DNA"/>
</dbReference>
<reference evidence="7 8" key="1">
    <citation type="submission" date="2014-03" db="EMBL/GenBank/DDBJ databases">
        <title>Genomics of Bifidobacteria.</title>
        <authorList>
            <person name="Ventura M."/>
            <person name="Milani C."/>
            <person name="Lugli G.A."/>
        </authorList>
    </citation>
    <scope>NUCLEOTIDE SEQUENCE [LARGE SCALE GENOMIC DNA]</scope>
    <source>
        <strain evidence="7 8">LMG 10738</strain>
    </source>
</reference>
<gene>
    <name evidence="7" type="ORF">BCUN_2052</name>
</gene>
<feature type="transmembrane region" description="Helical" evidence="5">
    <location>
        <begin position="12"/>
        <end position="32"/>
    </location>
</feature>
<keyword evidence="5" id="KW-0812">Transmembrane</keyword>
<dbReference type="Proteomes" id="UP000029067">
    <property type="component" value="Unassembled WGS sequence"/>
</dbReference>
<evidence type="ECO:0000256" key="2">
    <source>
        <dbReference type="ARBA" id="ARBA00022840"/>
    </source>
</evidence>
<name>A0A087AZJ1_9BIFI</name>
<dbReference type="eggNOG" id="COG1674">
    <property type="taxonomic scope" value="Bacteria"/>
</dbReference>
<evidence type="ECO:0000256" key="4">
    <source>
        <dbReference type="SAM" id="MobiDB-lite"/>
    </source>
</evidence>
<feature type="binding site" evidence="3">
    <location>
        <begin position="169"/>
        <end position="176"/>
    </location>
    <ligand>
        <name>ATP</name>
        <dbReference type="ChEBI" id="CHEBI:30616"/>
    </ligand>
</feature>
<keyword evidence="5" id="KW-0472">Membrane</keyword>
<evidence type="ECO:0000256" key="5">
    <source>
        <dbReference type="SAM" id="Phobius"/>
    </source>
</evidence>
<keyword evidence="8" id="KW-1185">Reference proteome</keyword>
<dbReference type="PROSITE" id="PS50901">
    <property type="entry name" value="FTSK"/>
    <property type="match status" value="1"/>
</dbReference>
<dbReference type="RefSeq" id="WP_238552316.1">
    <property type="nucleotide sequence ID" value="NZ_JGYV01000005.1"/>
</dbReference>
<dbReference type="GO" id="GO:0003677">
    <property type="term" value="F:DNA binding"/>
    <property type="evidence" value="ECO:0007669"/>
    <property type="project" value="InterPro"/>
</dbReference>
<feature type="region of interest" description="Disordered" evidence="4">
    <location>
        <begin position="383"/>
        <end position="404"/>
    </location>
</feature>
<organism evidence="7 8">
    <name type="scientific">Bifidobacterium cuniculi</name>
    <dbReference type="NCBI Taxonomy" id="1688"/>
    <lineage>
        <taxon>Bacteria</taxon>
        <taxon>Bacillati</taxon>
        <taxon>Actinomycetota</taxon>
        <taxon>Actinomycetes</taxon>
        <taxon>Bifidobacteriales</taxon>
        <taxon>Bifidobacteriaceae</taxon>
        <taxon>Bifidobacterium</taxon>
    </lineage>
</organism>
<dbReference type="SUPFAM" id="SSF52540">
    <property type="entry name" value="P-loop containing nucleoside triphosphate hydrolases"/>
    <property type="match status" value="1"/>
</dbReference>
<accession>A0A087AZJ1</accession>
<dbReference type="AlphaFoldDB" id="A0A087AZJ1"/>
<dbReference type="PANTHER" id="PTHR22683">
    <property type="entry name" value="SPORULATION PROTEIN RELATED"/>
    <property type="match status" value="1"/>
</dbReference>
<keyword evidence="5" id="KW-1133">Transmembrane helix</keyword>
<dbReference type="InterPro" id="IPR027417">
    <property type="entry name" value="P-loop_NTPase"/>
</dbReference>
<keyword evidence="2 3" id="KW-0067">ATP-binding</keyword>
<dbReference type="GO" id="GO:0005524">
    <property type="term" value="F:ATP binding"/>
    <property type="evidence" value="ECO:0007669"/>
    <property type="project" value="UniProtKB-UniRule"/>
</dbReference>